<keyword evidence="11 16" id="KW-0915">Sodium</keyword>
<proteinExistence type="inferred from homology"/>
<evidence type="ECO:0000256" key="4">
    <source>
        <dbReference type="ARBA" id="ARBA00022553"/>
    </source>
</evidence>
<keyword evidence="12 16" id="KW-0406">Ion transport</keyword>
<dbReference type="GO" id="GO:0005886">
    <property type="term" value="C:plasma membrane"/>
    <property type="evidence" value="ECO:0007669"/>
    <property type="project" value="UniProtKB-SubCell"/>
</dbReference>
<dbReference type="EMBL" id="CP042301">
    <property type="protein sequence ID" value="QDZ03348.1"/>
    <property type="molecule type" value="Genomic_DNA"/>
</dbReference>
<dbReference type="Pfam" id="PF04205">
    <property type="entry name" value="FMN_bind"/>
    <property type="match status" value="1"/>
</dbReference>
<feature type="modified residue" description="FMN phosphoryl threonine" evidence="16">
    <location>
        <position position="237"/>
    </location>
</feature>
<dbReference type="KEGG" id="niy:FQ775_14840"/>
<gene>
    <name evidence="16 19" type="primary">nqrC</name>
    <name evidence="19" type="ORF">FQ775_14840</name>
</gene>
<keyword evidence="1 16" id="KW-0813">Transport</keyword>
<dbReference type="EC" id="7.2.1.1" evidence="16 17"/>
<protein>
    <recommendedName>
        <fullName evidence="16 17">Na(+)-translocating NADH-quinone reductase subunit C</fullName>
        <shortName evidence="16 17">Na(+)-NQR subunit C</shortName>
        <shortName evidence="16 17">Na(+)-translocating NQR subunit C</shortName>
        <ecNumber evidence="16 17">7.2.1.1</ecNumber>
    </recommendedName>
    <alternativeName>
        <fullName evidence="16 17">NQR complex subunit C</fullName>
    </alternativeName>
    <alternativeName>
        <fullName evidence="16 17">NQR-1 subunit C</fullName>
    </alternativeName>
</protein>
<comment type="subunit">
    <text evidence="16 17">Composed of six subunits; NqrA, NqrB, NqrC, NqrD, NqrE and NqrF.</text>
</comment>
<evidence type="ECO:0000256" key="9">
    <source>
        <dbReference type="ARBA" id="ARBA00022989"/>
    </source>
</evidence>
<evidence type="ECO:0000313" key="20">
    <source>
        <dbReference type="Proteomes" id="UP000321389"/>
    </source>
</evidence>
<name>A0A5B8L7H6_9HYPH</name>
<evidence type="ECO:0000256" key="14">
    <source>
        <dbReference type="ARBA" id="ARBA00023136"/>
    </source>
</evidence>
<dbReference type="GO" id="GO:0010181">
    <property type="term" value="F:FMN binding"/>
    <property type="evidence" value="ECO:0007669"/>
    <property type="project" value="UniProtKB-UniRule"/>
</dbReference>
<evidence type="ECO:0000256" key="10">
    <source>
        <dbReference type="ARBA" id="ARBA00023027"/>
    </source>
</evidence>
<comment type="subcellular location">
    <subcellularLocation>
        <location evidence="16">Cell membrane</location>
        <topology evidence="16">Single-pass membrane protein</topology>
    </subcellularLocation>
</comment>
<keyword evidence="10 16" id="KW-0520">NAD</keyword>
<keyword evidence="5 16" id="KW-0285">Flavoprotein</keyword>
<comment type="cofactor">
    <cofactor evidence="16 17">
        <name>FMN</name>
        <dbReference type="ChEBI" id="CHEBI:58210"/>
    </cofactor>
</comment>
<evidence type="ECO:0000256" key="5">
    <source>
        <dbReference type="ARBA" id="ARBA00022630"/>
    </source>
</evidence>
<keyword evidence="15 16" id="KW-0739">Sodium transport</keyword>
<evidence type="ECO:0000256" key="3">
    <source>
        <dbReference type="ARBA" id="ARBA00022519"/>
    </source>
</evidence>
<evidence type="ECO:0000313" key="19">
    <source>
        <dbReference type="EMBL" id="QDZ03348.1"/>
    </source>
</evidence>
<evidence type="ECO:0000256" key="11">
    <source>
        <dbReference type="ARBA" id="ARBA00023053"/>
    </source>
</evidence>
<evidence type="ECO:0000256" key="2">
    <source>
        <dbReference type="ARBA" id="ARBA00022475"/>
    </source>
</evidence>
<evidence type="ECO:0000256" key="7">
    <source>
        <dbReference type="ARBA" id="ARBA00022692"/>
    </source>
</evidence>
<evidence type="ECO:0000256" key="13">
    <source>
        <dbReference type="ARBA" id="ARBA00023075"/>
    </source>
</evidence>
<comment type="function">
    <text evidence="16">NQR complex catalyzes the reduction of ubiquinone-1 to ubiquinol by two successive reactions, coupled with the transport of Na(+) ions from the cytoplasm to the periplasm. NqrA to NqrE are probably involved in the second step, the conversion of ubisemiquinone to ubiquinol.</text>
</comment>
<sequence>MTEFNPWRLWKRFLALPNDSRAKTLGVALFVALVCATAVSITAVTLEPLQEANLQRERERRMAEMISALPGMADILRETEVDTLDTVIVNLGTGDVTDAFAPAQFDYAAAQTDPELTTMIPEDADVAGIGRRPIFAPAYLLRDEDRLVLVVIPTYGTGYQSTIRAYVAIKGDLNTIAAVSIYEQGETPGIGTRITDPSWQDRWQGKQIADETGAVRLSVVQGGADGPFEVDAISGATRSSMGVSNLVRFWLGAHGYGPFLERLKARGE</sequence>
<dbReference type="InterPro" id="IPR010204">
    <property type="entry name" value="NqrC"/>
</dbReference>
<dbReference type="Proteomes" id="UP000321389">
    <property type="component" value="Chromosome"/>
</dbReference>
<dbReference type="NCBIfam" id="TIGR01938">
    <property type="entry name" value="nqrC"/>
    <property type="match status" value="1"/>
</dbReference>
<dbReference type="HAMAP" id="MF_00427">
    <property type="entry name" value="NqrC"/>
    <property type="match status" value="1"/>
</dbReference>
<dbReference type="PIRSF" id="PIRSF009437">
    <property type="entry name" value="NQR-1_subunit_C"/>
    <property type="match status" value="1"/>
</dbReference>
<keyword evidence="9 16" id="KW-1133">Transmembrane helix</keyword>
<evidence type="ECO:0000256" key="6">
    <source>
        <dbReference type="ARBA" id="ARBA00022643"/>
    </source>
</evidence>
<keyword evidence="6 16" id="KW-0288">FMN</keyword>
<evidence type="ECO:0000259" key="18">
    <source>
        <dbReference type="SMART" id="SM00900"/>
    </source>
</evidence>
<evidence type="ECO:0000256" key="17">
    <source>
        <dbReference type="PIRNR" id="PIRNR009437"/>
    </source>
</evidence>
<keyword evidence="13 16" id="KW-0830">Ubiquinone</keyword>
<evidence type="ECO:0000256" key="12">
    <source>
        <dbReference type="ARBA" id="ARBA00023065"/>
    </source>
</evidence>
<comment type="similarity">
    <text evidence="16 17">Belongs to the NqrC family.</text>
</comment>
<keyword evidence="7 16" id="KW-0812">Transmembrane</keyword>
<evidence type="ECO:0000256" key="8">
    <source>
        <dbReference type="ARBA" id="ARBA00022967"/>
    </source>
</evidence>
<dbReference type="GO" id="GO:0016655">
    <property type="term" value="F:oxidoreductase activity, acting on NAD(P)H, quinone or similar compound as acceptor"/>
    <property type="evidence" value="ECO:0007669"/>
    <property type="project" value="UniProtKB-UniRule"/>
</dbReference>
<evidence type="ECO:0000256" key="16">
    <source>
        <dbReference type="HAMAP-Rule" id="MF_00427"/>
    </source>
</evidence>
<accession>A0A5B8L7H6</accession>
<dbReference type="AlphaFoldDB" id="A0A5B8L7H6"/>
<feature type="domain" description="FMN-binding" evidence="18">
    <location>
        <begin position="158"/>
        <end position="254"/>
    </location>
</feature>
<dbReference type="PANTHER" id="PTHR37838">
    <property type="entry name" value="NA(+)-TRANSLOCATING NADH-QUINONE REDUCTASE SUBUNIT C"/>
    <property type="match status" value="1"/>
</dbReference>
<keyword evidence="2 16" id="KW-1003">Cell membrane</keyword>
<dbReference type="GO" id="GO:0006814">
    <property type="term" value="P:sodium ion transport"/>
    <property type="evidence" value="ECO:0007669"/>
    <property type="project" value="UniProtKB-UniRule"/>
</dbReference>
<dbReference type="PANTHER" id="PTHR37838:SF1">
    <property type="entry name" value="NA(+)-TRANSLOCATING NADH-QUINONE REDUCTASE SUBUNIT C"/>
    <property type="match status" value="1"/>
</dbReference>
<dbReference type="OrthoDB" id="9786835at2"/>
<dbReference type="SMART" id="SM00900">
    <property type="entry name" value="FMN_bind"/>
    <property type="match status" value="1"/>
</dbReference>
<comment type="catalytic activity">
    <reaction evidence="16 17">
        <text>a ubiquinone + n Na(+)(in) + NADH + H(+) = a ubiquinol + n Na(+)(out) + NAD(+)</text>
        <dbReference type="Rhea" id="RHEA:47748"/>
        <dbReference type="Rhea" id="RHEA-COMP:9565"/>
        <dbReference type="Rhea" id="RHEA-COMP:9566"/>
        <dbReference type="ChEBI" id="CHEBI:15378"/>
        <dbReference type="ChEBI" id="CHEBI:16389"/>
        <dbReference type="ChEBI" id="CHEBI:17976"/>
        <dbReference type="ChEBI" id="CHEBI:29101"/>
        <dbReference type="ChEBI" id="CHEBI:57540"/>
        <dbReference type="ChEBI" id="CHEBI:57945"/>
        <dbReference type="EC" id="7.2.1.1"/>
    </reaction>
</comment>
<comment type="caution">
    <text evidence="16">Lacks conserved residue(s) required for the propagation of feature annotation.</text>
</comment>
<keyword evidence="3" id="KW-0997">Cell inner membrane</keyword>
<evidence type="ECO:0000256" key="1">
    <source>
        <dbReference type="ARBA" id="ARBA00022448"/>
    </source>
</evidence>
<dbReference type="InterPro" id="IPR007329">
    <property type="entry name" value="FMN-bd"/>
</dbReference>
<keyword evidence="8 16" id="KW-1278">Translocase</keyword>
<keyword evidence="20" id="KW-1185">Reference proteome</keyword>
<reference evidence="19" key="1">
    <citation type="submission" date="2020-04" db="EMBL/GenBank/DDBJ databases">
        <title>Nitratireductor sp. nov. isolated from mangrove soil.</title>
        <authorList>
            <person name="Ye Y."/>
        </authorList>
    </citation>
    <scope>NUCLEOTIDE SEQUENCE</scope>
    <source>
        <strain evidence="19">SY7</strain>
    </source>
</reference>
<organism evidence="19 20">
    <name type="scientific">Nitratireductor mangrovi</name>
    <dbReference type="NCBI Taxonomy" id="2599600"/>
    <lineage>
        <taxon>Bacteria</taxon>
        <taxon>Pseudomonadati</taxon>
        <taxon>Pseudomonadota</taxon>
        <taxon>Alphaproteobacteria</taxon>
        <taxon>Hyphomicrobiales</taxon>
        <taxon>Phyllobacteriaceae</taxon>
        <taxon>Nitratireductor</taxon>
    </lineage>
</organism>
<keyword evidence="4 16" id="KW-0597">Phosphoprotein</keyword>
<keyword evidence="14 16" id="KW-0472">Membrane</keyword>
<evidence type="ECO:0000256" key="15">
    <source>
        <dbReference type="ARBA" id="ARBA00023201"/>
    </source>
</evidence>